<keyword evidence="2" id="KW-1185">Reference proteome</keyword>
<proteinExistence type="predicted"/>
<sequence length="44" mass="4929">MDPEIRTVSNFGQASICMVVQISQLPRAILAVETYEGVKARYRS</sequence>
<comment type="caution">
    <text evidence="1">The sequence shown here is derived from an EMBL/GenBank/DDBJ whole genome shotgun (WGS) entry which is preliminary data.</text>
</comment>
<dbReference type="AlphaFoldDB" id="G4U007"/>
<dbReference type="HOGENOM" id="CLU_3224804_0_0_1"/>
<dbReference type="InParanoid" id="G4U007"/>
<dbReference type="EMBL" id="CAFZ01001093">
    <property type="protein sequence ID" value="CCA76900.1"/>
    <property type="molecule type" value="Genomic_DNA"/>
</dbReference>
<protein>
    <submittedName>
        <fullName evidence="1">Uncharacterized protein</fullName>
    </submittedName>
</protein>
<reference evidence="1 2" key="1">
    <citation type="journal article" date="2011" name="PLoS Pathog.">
        <title>Endophytic Life Strategies Decoded by Genome and Transcriptome Analyses of the Mutualistic Root Symbiont Piriformospora indica.</title>
        <authorList>
            <person name="Zuccaro A."/>
            <person name="Lahrmann U."/>
            <person name="Guldener U."/>
            <person name="Langen G."/>
            <person name="Pfiffi S."/>
            <person name="Biedenkopf D."/>
            <person name="Wong P."/>
            <person name="Samans B."/>
            <person name="Grimm C."/>
            <person name="Basiewicz M."/>
            <person name="Murat C."/>
            <person name="Martin F."/>
            <person name="Kogel K.H."/>
        </authorList>
    </citation>
    <scope>NUCLEOTIDE SEQUENCE [LARGE SCALE GENOMIC DNA]</scope>
    <source>
        <strain evidence="1 2">DSM 11827</strain>
    </source>
</reference>
<organism evidence="1 2">
    <name type="scientific">Serendipita indica (strain DSM 11827)</name>
    <name type="common">Root endophyte fungus</name>
    <name type="synonym">Piriformospora indica</name>
    <dbReference type="NCBI Taxonomy" id="1109443"/>
    <lineage>
        <taxon>Eukaryota</taxon>
        <taxon>Fungi</taxon>
        <taxon>Dikarya</taxon>
        <taxon>Basidiomycota</taxon>
        <taxon>Agaricomycotina</taxon>
        <taxon>Agaricomycetes</taxon>
        <taxon>Sebacinales</taxon>
        <taxon>Serendipitaceae</taxon>
        <taxon>Serendipita</taxon>
    </lineage>
</organism>
<name>G4U007_SERID</name>
<dbReference type="Proteomes" id="UP000007148">
    <property type="component" value="Unassembled WGS sequence"/>
</dbReference>
<accession>G4U007</accession>
<evidence type="ECO:0000313" key="2">
    <source>
        <dbReference type="Proteomes" id="UP000007148"/>
    </source>
</evidence>
<evidence type="ECO:0000313" key="1">
    <source>
        <dbReference type="EMBL" id="CCA76900.1"/>
    </source>
</evidence>
<gene>
    <name evidence="1" type="ORF">PIIN_10885</name>
</gene>